<organism evidence="12 13">
    <name type="scientific">Brevibacillus laterosporus LMG 15441</name>
    <dbReference type="NCBI Taxonomy" id="1042163"/>
    <lineage>
        <taxon>Bacteria</taxon>
        <taxon>Bacillati</taxon>
        <taxon>Bacillota</taxon>
        <taxon>Bacilli</taxon>
        <taxon>Bacillales</taxon>
        <taxon>Paenibacillaceae</taxon>
        <taxon>Brevibacillus</taxon>
    </lineage>
</organism>
<feature type="domain" description="Carrier" evidence="11">
    <location>
        <begin position="962"/>
        <end position="1037"/>
    </location>
</feature>
<dbReference type="GO" id="GO:0031177">
    <property type="term" value="F:phosphopantetheine binding"/>
    <property type="evidence" value="ECO:0007669"/>
    <property type="project" value="InterPro"/>
</dbReference>
<dbReference type="Gene3D" id="3.40.50.980">
    <property type="match status" value="4"/>
</dbReference>
<dbReference type="InterPro" id="IPR020806">
    <property type="entry name" value="PKS_PP-bd"/>
</dbReference>
<reference evidence="12 13" key="1">
    <citation type="journal article" date="2011" name="J. Bacteriol.">
        <title>Genome sequence of Brevibacillus laterosporus LMG 15441, a pathogen of invertebrates.</title>
        <authorList>
            <person name="Djukic M."/>
            <person name="Poehlein A."/>
            <person name="Thurmer A."/>
            <person name="Daniel R."/>
        </authorList>
    </citation>
    <scope>NUCLEOTIDE SEQUENCE [LARGE SCALE GENOMIC DNA]</scope>
    <source>
        <strain evidence="12 13">LMG 15441</strain>
    </source>
</reference>
<keyword evidence="8" id="KW-0413">Isomerase</keyword>
<dbReference type="GO" id="GO:0008610">
    <property type="term" value="P:lipid biosynthetic process"/>
    <property type="evidence" value="ECO:0007669"/>
    <property type="project" value="UniProtKB-ARBA"/>
</dbReference>
<dbReference type="InterPro" id="IPR025110">
    <property type="entry name" value="AMP-bd_C"/>
</dbReference>
<proteinExistence type="inferred from homology"/>
<dbReference type="Gene3D" id="1.10.1200.10">
    <property type="entry name" value="ACP-like"/>
    <property type="match status" value="2"/>
</dbReference>
<evidence type="ECO:0000313" key="13">
    <source>
        <dbReference type="Proteomes" id="UP000005850"/>
    </source>
</evidence>
<dbReference type="PANTHER" id="PTHR45527">
    <property type="entry name" value="NONRIBOSOMAL PEPTIDE SYNTHETASE"/>
    <property type="match status" value="1"/>
</dbReference>
<evidence type="ECO:0000256" key="5">
    <source>
        <dbReference type="ARBA" id="ARBA00022598"/>
    </source>
</evidence>
<dbReference type="Pfam" id="PF00550">
    <property type="entry name" value="PP-binding"/>
    <property type="match status" value="2"/>
</dbReference>
<dbReference type="FunFam" id="3.40.50.980:FF:000002">
    <property type="entry name" value="Enterobactin synthetase component F"/>
    <property type="match status" value="1"/>
</dbReference>
<sequence length="2541" mass="289279">MQKKDKIKDIYSLSPLQKGMLFHSMKDPQSDAYFEQVTLLLEGVVNPTYLAESIQGLVQKYDMFRSVFRYKKVDPVQVVLSERKIDLQIEDLTQINEEEQRKFIEEYRKKDRERGFDLSRDILLRFTLFQTAANRYELLWSHHHILMDGWCTGIVFQDLFQMYQRRLSGQALLPEVAPQYSEYIRWLKKQDDQQALAFWKEYLQGFENLTGIPRLRSGNHPYKQEEFIFSLGEEATQKLTQTAQKYQVTLNTVVQTIWGALLQKYNNTNDAAYGVVVSGRPAEVPNVEQMVGLFSNTIPIRIKKEAGKTFGEVLKNVQQTALEAEKYGYLSLADIQASAAYTHQLLDHILAFENFPMDQETFNQENVLGFAVKDAHTFEQTHYDLTVLVIPGKELIFKFMYNESVYSKEYLNLLELNMKKLVSLVIEQQDIFDPATEFVSDLEKDKLLTIFNRTDAKYPREKTIHELFQEQVDKNPDQVALVFGEAQLTYRELNEKANQMARGLRKQGVLPDQVIGLLTDRSLEMIIAILAIFKAGGAYMPIDPSYPSERIQYMLADSRTHLLLVQKAEMIPANYQGEVLLLTEDSWMDENTDNLDLVNQAQDLAYVMYTSGSTGKPKGNLTTHQNIVKTIMNNGYMEITPNDRLLQLSNYAFDGSTFDIYSALLNGASLILVPTHVLMNPTDLASVIQDQHITVSFMTTSLFNTLVELDVTSLKHMRKVVFGGEKASIKHVEKALDYLGAGRLVNGYGPTETTVFATTYTVDHTIKETGIMPIGRPLNNTKVFILGADNQLQPIGALGELCVSGEGLARGYLNLPELTADRFVENPFMRGERMYRTGDLARWLPDGSIEYVGRIDEQVKIRGHRIELGEIEARLLEHPAISETVLLAKQDEQGHSFLCAYLVTNGAWSVAELRKHIKETLPDSMVPSYFIEIDKMPLTSNGKADKRALPEPDVHQVSSYIAPETETEEKLVQLFQEILSVEQVGTQDNFFELGGHSLKAMMLVSRMHKELDIEVPLKDVFARPSVKELAAFLTNTEVSDYIAIEPAAKQEFYPVSSAQRRMYVVEQIGSSNTTSYNMPFLLEIGGALDVVGLQKALKKLVIRHESLRTSFHMVDEVLMQKIHPDVEWDLMVMEAKDEDLPQIIDGFIQPFDLSDASLFRAGLVRMEADRHLLMLDMHHIISDGVSTNVLFQDLMQIYQGKELPSLRIQYKDYAVWQQAEAQVNRLREQEQYWLNQFSGELPVLEMPTDYTRPSIQQSEGDIWSFEINAEIINKVKKLSSSQGTTLYMTLLAAYQVLLSKYTGQEDVIVGSPIAGRPHADVEKIVGMFVNTLAFRGQPKSTQTFSTYLSEVKEQVLHAYDNAEYPFEELLEKLDLERDLSRHPLFDTMFALQNMEMAEINIMDLSFQPRDLTWKNAKFDLTWMMAEAENLYVTIEYSTSLFKPETIERLGKRFTHLLKQIGDAPERLIADLEVATEDEKHQILSVFNLTQSDYPVNKTVHQLFEEQVQNMPDQKAIVFGEEQVTYKELNAKANHLATLLKQKGITNEQLVAVMIEPSIEFFVGILAVLKAGGAYLPIDPTYPAERIAYILEDSQSKVLLVRGHEQVQTQFAGEILEIDSKKLSTEELKDVPMNNKVTDLAYVIYTSGSTGQPKGVMVEHRSLMNLSAWHVHYFGITKDDRSTKYAGVGFDASVWEVFPYLIAGATIYVIDQETRYDVEKLNQYVTDQGITISFLPTQFAEQFMLTDHTDHTALRWLLIGGDKAQQAVQQKKYQIVNNYGPTENTVVTTSYIVSPEDKKIPIGRPIANNQVFILNKENQLQPVGIPGELCVSGDSLARGYLHRPELTSERFVANPFVPGERMYKTGDIARWLPDGNIEYLGRLDDQIKIRGYRVELGEIESAILEHEAIQETVVLARQDDQNQTYLCAYVVPKKSFDVAELRQYLGRKLPHFMIPAFFTEMTEFPITSNGKVDKKALPLPDLSKQSEIDYVAPTTTLEETLAELWTEVLGVSQVGIHDNFFKLGGDSIKAIQIAARLNTKQLKLEVKDLFQAQTIAQVIPYIKTKDSKAEQGIVQGNVELTPIQEWFFQQSFDIPHHWNQSMMFYRKEGWDQHVVQRVFQKIAEHHDALRMAYQQENGKTIQINRGVEGKLFELSIFDFKQQANVPELIEQAANRLQSAMNLQDGPLVQLGLFQTSEGDHLLIAIHHLVVDAVSWRIITEDFMNGYQQDLQGEPIAFTSKTDSYQKWAKSLLEYATSEEIQSELKYWQSMIAKELPALPRDSKGGAPYLLKDIQEVAIQLTKEQTNKLLTDAHNAYNTQINDLLLTALALTIQEWAQTNSIAITLEGHGREDIGVDIDINRTVGWFTSMYPVVFDLQKQGIANTVKQVKEELRQIPNKGIGYGVVRYLSNQGSTELDLSSHAINPEISFNYLGQMDQSGQEEEYQLSPLSSGQQISQMNQGLFPINVSGIVVENQLSIQISYDSQAYHDSTMEKLIQRYQYHLLEIINHCVQQTETELTPSDFSTKELSMEDLESVFELLDE</sequence>
<dbReference type="FunFam" id="3.40.50.12780:FF:000012">
    <property type="entry name" value="Non-ribosomal peptide synthetase"/>
    <property type="match status" value="2"/>
</dbReference>
<dbReference type="InterPro" id="IPR010060">
    <property type="entry name" value="NRPS_synth"/>
</dbReference>
<dbReference type="KEGG" id="blr:BRLA_c009490"/>
<keyword evidence="5" id="KW-0436">Ligase</keyword>
<comment type="cofactor">
    <cofactor evidence="1">
        <name>pantetheine 4'-phosphate</name>
        <dbReference type="ChEBI" id="CHEBI:47942"/>
    </cofactor>
</comment>
<evidence type="ECO:0000256" key="9">
    <source>
        <dbReference type="ARBA" id="ARBA00023268"/>
    </source>
</evidence>
<dbReference type="Pfam" id="PF13193">
    <property type="entry name" value="AMP-binding_C"/>
    <property type="match status" value="2"/>
</dbReference>
<gene>
    <name evidence="12" type="ORF">BRLA_c009490</name>
</gene>
<dbReference type="PROSITE" id="PS00455">
    <property type="entry name" value="AMP_BINDING"/>
    <property type="match status" value="2"/>
</dbReference>
<dbReference type="SMART" id="SM00823">
    <property type="entry name" value="PKS_PP"/>
    <property type="match status" value="2"/>
</dbReference>
<keyword evidence="9" id="KW-0511">Multifunctional enzyme</keyword>
<evidence type="ECO:0000256" key="3">
    <source>
        <dbReference type="ARBA" id="ARBA00022450"/>
    </source>
</evidence>
<dbReference type="InterPro" id="IPR020845">
    <property type="entry name" value="AMP-binding_CS"/>
</dbReference>
<dbReference type="GO" id="GO:0016853">
    <property type="term" value="F:isomerase activity"/>
    <property type="evidence" value="ECO:0007669"/>
    <property type="project" value="UniProtKB-KW"/>
</dbReference>
<evidence type="ECO:0000256" key="1">
    <source>
        <dbReference type="ARBA" id="ARBA00001957"/>
    </source>
</evidence>
<dbReference type="Gene3D" id="3.30.559.10">
    <property type="entry name" value="Chloramphenicol acetyltransferase-like domain"/>
    <property type="match status" value="3"/>
</dbReference>
<dbReference type="InterPro" id="IPR006162">
    <property type="entry name" value="Ppantetheine_attach_site"/>
</dbReference>
<evidence type="ECO:0000256" key="2">
    <source>
        <dbReference type="ARBA" id="ARBA00006432"/>
    </source>
</evidence>
<dbReference type="CDD" id="cd19543">
    <property type="entry name" value="DCL_NRPS"/>
    <property type="match status" value="1"/>
</dbReference>
<dbReference type="FunFam" id="3.30.300.30:FF:000010">
    <property type="entry name" value="Enterobactin synthetase component F"/>
    <property type="match status" value="2"/>
</dbReference>
<dbReference type="Proteomes" id="UP000005850">
    <property type="component" value="Chromosome"/>
</dbReference>
<dbReference type="NCBIfam" id="TIGR01733">
    <property type="entry name" value="AA-adenyl-dom"/>
    <property type="match status" value="2"/>
</dbReference>
<dbReference type="EMBL" id="CP007806">
    <property type="protein sequence ID" value="AIG25290.1"/>
    <property type="molecule type" value="Genomic_DNA"/>
</dbReference>
<dbReference type="InterPro" id="IPR023213">
    <property type="entry name" value="CAT-like_dom_sf"/>
</dbReference>
<dbReference type="eggNOG" id="COG1020">
    <property type="taxonomic scope" value="Bacteria"/>
</dbReference>
<dbReference type="GO" id="GO:0043041">
    <property type="term" value="P:amino acid activation for nonribosomal peptide biosynthetic process"/>
    <property type="evidence" value="ECO:0007669"/>
    <property type="project" value="TreeGrafter"/>
</dbReference>
<dbReference type="PROSITE" id="PS50075">
    <property type="entry name" value="CARRIER"/>
    <property type="match status" value="2"/>
</dbReference>
<evidence type="ECO:0000256" key="6">
    <source>
        <dbReference type="ARBA" id="ARBA00022737"/>
    </source>
</evidence>
<dbReference type="FunFam" id="2.30.38.10:FF:000001">
    <property type="entry name" value="Non-ribosomal peptide synthetase PvdI"/>
    <property type="match status" value="2"/>
</dbReference>
<dbReference type="GO" id="GO:0005829">
    <property type="term" value="C:cytosol"/>
    <property type="evidence" value="ECO:0007669"/>
    <property type="project" value="TreeGrafter"/>
</dbReference>
<evidence type="ECO:0000256" key="10">
    <source>
        <dbReference type="ARBA" id="ARBA00063614"/>
    </source>
</evidence>
<dbReference type="PROSITE" id="PS00012">
    <property type="entry name" value="PHOSPHOPANTETHEINE"/>
    <property type="match status" value="2"/>
</dbReference>
<feature type="domain" description="Carrier" evidence="11">
    <location>
        <begin position="1991"/>
        <end position="2065"/>
    </location>
</feature>
<dbReference type="InterPro" id="IPR045851">
    <property type="entry name" value="AMP-bd_C_sf"/>
</dbReference>
<keyword evidence="6" id="KW-0677">Repeat</keyword>
<dbReference type="InterPro" id="IPR036736">
    <property type="entry name" value="ACP-like_sf"/>
</dbReference>
<dbReference type="InterPro" id="IPR000873">
    <property type="entry name" value="AMP-dep_synth/lig_dom"/>
</dbReference>
<evidence type="ECO:0000259" key="11">
    <source>
        <dbReference type="PROSITE" id="PS50075"/>
    </source>
</evidence>
<keyword evidence="13" id="KW-1185">Reference proteome</keyword>
<dbReference type="GO" id="GO:0017000">
    <property type="term" value="P:antibiotic biosynthetic process"/>
    <property type="evidence" value="ECO:0007669"/>
    <property type="project" value="UniProtKB-KW"/>
</dbReference>
<dbReference type="GO" id="GO:0016874">
    <property type="term" value="F:ligase activity"/>
    <property type="evidence" value="ECO:0007669"/>
    <property type="project" value="UniProtKB-KW"/>
</dbReference>
<dbReference type="SUPFAM" id="SSF47336">
    <property type="entry name" value="ACP-like"/>
    <property type="match status" value="2"/>
</dbReference>
<dbReference type="InterPro" id="IPR009081">
    <property type="entry name" value="PP-bd_ACP"/>
</dbReference>
<accession>A0A075R6T2</accession>
<evidence type="ECO:0000313" key="12">
    <source>
        <dbReference type="EMBL" id="AIG25290.1"/>
    </source>
</evidence>
<dbReference type="SUPFAM" id="SSF56801">
    <property type="entry name" value="Acetyl-CoA synthetase-like"/>
    <property type="match status" value="2"/>
</dbReference>
<dbReference type="InterPro" id="IPR001242">
    <property type="entry name" value="Condensation_dom"/>
</dbReference>
<dbReference type="Gene3D" id="3.30.300.30">
    <property type="match status" value="2"/>
</dbReference>
<dbReference type="SUPFAM" id="SSF52777">
    <property type="entry name" value="CoA-dependent acyltransferases"/>
    <property type="match status" value="6"/>
</dbReference>
<dbReference type="FunFam" id="1.10.1200.10:FF:000005">
    <property type="entry name" value="Nonribosomal peptide synthetase 1"/>
    <property type="match status" value="2"/>
</dbReference>
<dbReference type="Pfam" id="PF00668">
    <property type="entry name" value="Condensation"/>
    <property type="match status" value="3"/>
</dbReference>
<dbReference type="NCBIfam" id="TIGR01720">
    <property type="entry name" value="NRPS-para261"/>
    <property type="match status" value="1"/>
</dbReference>
<comment type="similarity">
    <text evidence="2">Belongs to the ATP-dependent AMP-binding enzyme family.</text>
</comment>
<dbReference type="Gene3D" id="2.30.38.10">
    <property type="entry name" value="Luciferase, Domain 3"/>
    <property type="match status" value="2"/>
</dbReference>
<name>A0A075R6T2_BRELA</name>
<dbReference type="HOGENOM" id="CLU_000022_0_0_9"/>
<dbReference type="FunFam" id="3.40.50.980:FF:000001">
    <property type="entry name" value="Non-ribosomal peptide synthetase"/>
    <property type="match status" value="2"/>
</dbReference>
<dbReference type="InterPro" id="IPR010071">
    <property type="entry name" value="AA_adenyl_dom"/>
</dbReference>
<dbReference type="STRING" id="1042163.BRLA_c009490"/>
<dbReference type="FunFam" id="3.30.559.10:FF:000012">
    <property type="entry name" value="Non-ribosomal peptide synthetase"/>
    <property type="match status" value="1"/>
</dbReference>
<evidence type="ECO:0000256" key="7">
    <source>
        <dbReference type="ARBA" id="ARBA00023194"/>
    </source>
</evidence>
<protein>
    <submittedName>
        <fullName evidence="12">NRPS domain-containing protein</fullName>
    </submittedName>
</protein>
<comment type="subunit">
    <text evidence="10">Large multienzyme complex composed of 4 subunits; LgrA, LgrB, LgrC and LgrD.</text>
</comment>
<dbReference type="RefSeq" id="WP_003335202.1">
    <property type="nucleotide sequence ID" value="NZ_CP007806.1"/>
</dbReference>
<dbReference type="Gene3D" id="3.30.559.30">
    <property type="entry name" value="Nonribosomal peptide synthetase, condensation domain"/>
    <property type="match status" value="3"/>
</dbReference>
<dbReference type="CDD" id="cd19534">
    <property type="entry name" value="E_NRPS"/>
    <property type="match status" value="1"/>
</dbReference>
<dbReference type="FunFam" id="3.30.559.30:FF:000001">
    <property type="entry name" value="Non-ribosomal peptide synthetase"/>
    <property type="match status" value="1"/>
</dbReference>
<dbReference type="CDD" id="cd12117">
    <property type="entry name" value="A_NRPS_Srf_like"/>
    <property type="match status" value="1"/>
</dbReference>
<dbReference type="GO" id="GO:0044550">
    <property type="term" value="P:secondary metabolite biosynthetic process"/>
    <property type="evidence" value="ECO:0007669"/>
    <property type="project" value="UniProtKB-ARBA"/>
</dbReference>
<evidence type="ECO:0000256" key="8">
    <source>
        <dbReference type="ARBA" id="ARBA00023235"/>
    </source>
</evidence>
<keyword evidence="3" id="KW-0596">Phosphopantetheine</keyword>
<keyword evidence="4" id="KW-0597">Phosphoprotein</keyword>
<evidence type="ECO:0000256" key="4">
    <source>
        <dbReference type="ARBA" id="ARBA00022553"/>
    </source>
</evidence>
<keyword evidence="7" id="KW-0045">Antibiotic biosynthesis</keyword>
<dbReference type="Pfam" id="PF00501">
    <property type="entry name" value="AMP-binding"/>
    <property type="match status" value="2"/>
</dbReference>
<dbReference type="CDD" id="cd19531">
    <property type="entry name" value="LCL_NRPS-like"/>
    <property type="match status" value="1"/>
</dbReference>
<dbReference type="PANTHER" id="PTHR45527:SF1">
    <property type="entry name" value="FATTY ACID SYNTHASE"/>
    <property type="match status" value="1"/>
</dbReference>
<dbReference type="NCBIfam" id="NF003417">
    <property type="entry name" value="PRK04813.1"/>
    <property type="match status" value="2"/>
</dbReference>